<dbReference type="Proteomes" id="UP000011761">
    <property type="component" value="Unassembled WGS sequence"/>
</dbReference>
<feature type="region of interest" description="Disordered" evidence="1">
    <location>
        <begin position="143"/>
        <end position="167"/>
    </location>
</feature>
<gene>
    <name evidence="2" type="ORF">BAUCODRAFT_172688</name>
</gene>
<proteinExistence type="predicted"/>
<name>M2N8S6_BAUPA</name>
<protein>
    <submittedName>
        <fullName evidence="2">Uncharacterized protein</fullName>
    </submittedName>
</protein>
<evidence type="ECO:0000256" key="1">
    <source>
        <dbReference type="SAM" id="MobiDB-lite"/>
    </source>
</evidence>
<accession>M2N8S6</accession>
<dbReference type="KEGG" id="bcom:BAUCODRAFT_172688"/>
<sequence length="167" mass="18719">MPRGVSPRSRASILDPQDESYQPLEDVDFFLQLWTKCSRKSKLQEPWSCPNSPSTKGVRMIVLYAARLPSLATARVAVYTKSSEQVRGRGMSLSVFAASCCSDTPESCSGVLGQPDVLEEGQLYVRVFVARCNKVVVRERAQRSQVQRQRQRRHVPETKRTNSAVSS</sequence>
<organism evidence="2 3">
    <name type="scientific">Baudoinia panamericana (strain UAMH 10762)</name>
    <name type="common">Angels' share fungus</name>
    <name type="synonym">Baudoinia compniacensis (strain UAMH 10762)</name>
    <dbReference type="NCBI Taxonomy" id="717646"/>
    <lineage>
        <taxon>Eukaryota</taxon>
        <taxon>Fungi</taxon>
        <taxon>Dikarya</taxon>
        <taxon>Ascomycota</taxon>
        <taxon>Pezizomycotina</taxon>
        <taxon>Dothideomycetes</taxon>
        <taxon>Dothideomycetidae</taxon>
        <taxon>Mycosphaerellales</taxon>
        <taxon>Teratosphaeriaceae</taxon>
        <taxon>Baudoinia</taxon>
    </lineage>
</organism>
<dbReference type="EMBL" id="KB445550">
    <property type="protein sequence ID" value="EMD00534.1"/>
    <property type="molecule type" value="Genomic_DNA"/>
</dbReference>
<dbReference type="HOGENOM" id="CLU_1594210_0_0_1"/>
<evidence type="ECO:0000313" key="2">
    <source>
        <dbReference type="EMBL" id="EMD00534.1"/>
    </source>
</evidence>
<dbReference type="AlphaFoldDB" id="M2N8S6"/>
<keyword evidence="3" id="KW-1185">Reference proteome</keyword>
<dbReference type="GeneID" id="19109443"/>
<evidence type="ECO:0000313" key="3">
    <source>
        <dbReference type="Proteomes" id="UP000011761"/>
    </source>
</evidence>
<dbReference type="RefSeq" id="XP_007671718.1">
    <property type="nucleotide sequence ID" value="XM_007673528.1"/>
</dbReference>
<reference evidence="2 3" key="1">
    <citation type="journal article" date="2012" name="PLoS Pathog.">
        <title>Diverse lifestyles and strategies of plant pathogenesis encoded in the genomes of eighteen Dothideomycetes fungi.</title>
        <authorList>
            <person name="Ohm R.A."/>
            <person name="Feau N."/>
            <person name="Henrissat B."/>
            <person name="Schoch C.L."/>
            <person name="Horwitz B.A."/>
            <person name="Barry K.W."/>
            <person name="Condon B.J."/>
            <person name="Copeland A.C."/>
            <person name="Dhillon B."/>
            <person name="Glaser F."/>
            <person name="Hesse C.N."/>
            <person name="Kosti I."/>
            <person name="LaButti K."/>
            <person name="Lindquist E.A."/>
            <person name="Lucas S."/>
            <person name="Salamov A.A."/>
            <person name="Bradshaw R.E."/>
            <person name="Ciuffetti L."/>
            <person name="Hamelin R.C."/>
            <person name="Kema G.H.J."/>
            <person name="Lawrence C."/>
            <person name="Scott J.A."/>
            <person name="Spatafora J.W."/>
            <person name="Turgeon B.G."/>
            <person name="de Wit P.J.G.M."/>
            <person name="Zhong S."/>
            <person name="Goodwin S.B."/>
            <person name="Grigoriev I.V."/>
        </authorList>
    </citation>
    <scope>NUCLEOTIDE SEQUENCE [LARGE SCALE GENOMIC DNA]</scope>
    <source>
        <strain evidence="2 3">UAMH 10762</strain>
    </source>
</reference>